<proteinExistence type="predicted"/>
<accession>A0ABU1ZBL7</accession>
<keyword evidence="6" id="KW-0732">Signal</keyword>
<evidence type="ECO:0000256" key="10">
    <source>
        <dbReference type="ARBA" id="ARBA00023237"/>
    </source>
</evidence>
<evidence type="ECO:0000256" key="1">
    <source>
        <dbReference type="ARBA" id="ARBA00004571"/>
    </source>
</evidence>
<evidence type="ECO:0000256" key="8">
    <source>
        <dbReference type="ARBA" id="ARBA00023114"/>
    </source>
</evidence>
<evidence type="ECO:0000256" key="3">
    <source>
        <dbReference type="ARBA" id="ARBA00022448"/>
    </source>
</evidence>
<dbReference type="PANTHER" id="PTHR34501:SF9">
    <property type="entry name" value="MAJOR OUTER MEMBRANE PROTEIN P.IA"/>
    <property type="match status" value="1"/>
</dbReference>
<dbReference type="Gene3D" id="2.40.160.10">
    <property type="entry name" value="Porin"/>
    <property type="match status" value="1"/>
</dbReference>
<evidence type="ECO:0000313" key="13">
    <source>
        <dbReference type="Proteomes" id="UP001180536"/>
    </source>
</evidence>
<dbReference type="SUPFAM" id="SSF56935">
    <property type="entry name" value="Porins"/>
    <property type="match status" value="1"/>
</dbReference>
<evidence type="ECO:0000256" key="2">
    <source>
        <dbReference type="ARBA" id="ARBA00011233"/>
    </source>
</evidence>
<dbReference type="InterPro" id="IPR033900">
    <property type="entry name" value="Gram_neg_porin_domain"/>
</dbReference>
<keyword evidence="7" id="KW-0406">Ion transport</keyword>
<keyword evidence="9" id="KW-0472">Membrane</keyword>
<protein>
    <submittedName>
        <fullName evidence="12">Porin</fullName>
    </submittedName>
</protein>
<evidence type="ECO:0000256" key="4">
    <source>
        <dbReference type="ARBA" id="ARBA00022452"/>
    </source>
</evidence>
<dbReference type="CDD" id="cd00342">
    <property type="entry name" value="gram_neg_porins"/>
    <property type="match status" value="1"/>
</dbReference>
<evidence type="ECO:0000259" key="11">
    <source>
        <dbReference type="Pfam" id="PF13609"/>
    </source>
</evidence>
<dbReference type="Proteomes" id="UP001180536">
    <property type="component" value="Unassembled WGS sequence"/>
</dbReference>
<keyword evidence="8" id="KW-0626">Porin</keyword>
<dbReference type="InterPro" id="IPR023614">
    <property type="entry name" value="Porin_dom_sf"/>
</dbReference>
<keyword evidence="13" id="KW-1185">Reference proteome</keyword>
<reference evidence="12 13" key="1">
    <citation type="submission" date="2023-07" db="EMBL/GenBank/DDBJ databases">
        <title>Sorghum-associated microbial communities from plants grown in Nebraska, USA.</title>
        <authorList>
            <person name="Schachtman D."/>
        </authorList>
    </citation>
    <scope>NUCLEOTIDE SEQUENCE [LARGE SCALE GENOMIC DNA]</scope>
    <source>
        <strain evidence="12 13">BE310</strain>
    </source>
</reference>
<sequence>MAGQFAENGPVHLSSQETTLMKKATLAVAILAASTSAAWAQSSVTLYGIVDAAVRYTTNSNPGVAQKQLVPGGMSQSRLGINVTEDLGGGLKALANMEHRLSSDTGAVAAADFWRQVWVGVQSSEFGQIRLGRQYNILFDLYTSTFASFRYSPYIEAYKPEIGMSMAARQDNMVKYLVQLGNVYGEIQVSAGEGQSGAAAQLPNKTIGGLLRYSDGTFGAGGAYLQATEQTGRKIKATVLGASYTSGPLYVHASWGQNKFENPFGLLNQTSAPAFAASAAANGPFAVALGTRGAYTSGLLGASIFNNDAFDINKRTMLMFGATYQLTPQLNIGGNVWLSEQTHYGTVQNLAAPFAAAFGASASGFSTNANTKSKADFFAVVLDYAFSKRTDAYLEFDYTKTRGEVSFLNGATKRGGAMLGLRHRF</sequence>
<dbReference type="Pfam" id="PF13609">
    <property type="entry name" value="Porin_4"/>
    <property type="match status" value="1"/>
</dbReference>
<evidence type="ECO:0000256" key="6">
    <source>
        <dbReference type="ARBA" id="ARBA00022729"/>
    </source>
</evidence>
<dbReference type="RefSeq" id="WP_310346832.1">
    <property type="nucleotide sequence ID" value="NZ_JAVDXQ010000004.1"/>
</dbReference>
<dbReference type="EMBL" id="JAVDXQ010000004">
    <property type="protein sequence ID" value="MDR7298012.1"/>
    <property type="molecule type" value="Genomic_DNA"/>
</dbReference>
<comment type="subcellular location">
    <subcellularLocation>
        <location evidence="1">Cell outer membrane</location>
        <topology evidence="1">Multi-pass membrane protein</topology>
    </subcellularLocation>
</comment>
<keyword evidence="4" id="KW-1134">Transmembrane beta strand</keyword>
<evidence type="ECO:0000256" key="9">
    <source>
        <dbReference type="ARBA" id="ARBA00023136"/>
    </source>
</evidence>
<dbReference type="InterPro" id="IPR050298">
    <property type="entry name" value="Gram-neg_bact_OMP"/>
</dbReference>
<keyword evidence="3" id="KW-0813">Transport</keyword>
<dbReference type="PANTHER" id="PTHR34501">
    <property type="entry name" value="PROTEIN YDDL-RELATED"/>
    <property type="match status" value="1"/>
</dbReference>
<organism evidence="12 13">
    <name type="scientific">Pelomonas aquatica</name>
    <dbReference type="NCBI Taxonomy" id="431058"/>
    <lineage>
        <taxon>Bacteria</taxon>
        <taxon>Pseudomonadati</taxon>
        <taxon>Pseudomonadota</taxon>
        <taxon>Betaproteobacteria</taxon>
        <taxon>Burkholderiales</taxon>
        <taxon>Sphaerotilaceae</taxon>
        <taxon>Roseateles</taxon>
    </lineage>
</organism>
<keyword evidence="5" id="KW-0812">Transmembrane</keyword>
<comment type="caution">
    <text evidence="12">The sequence shown here is derived from an EMBL/GenBank/DDBJ whole genome shotgun (WGS) entry which is preliminary data.</text>
</comment>
<keyword evidence="10" id="KW-0998">Cell outer membrane</keyword>
<evidence type="ECO:0000256" key="5">
    <source>
        <dbReference type="ARBA" id="ARBA00022692"/>
    </source>
</evidence>
<gene>
    <name evidence="12" type="ORF">J2X16_003361</name>
</gene>
<evidence type="ECO:0000256" key="7">
    <source>
        <dbReference type="ARBA" id="ARBA00023065"/>
    </source>
</evidence>
<evidence type="ECO:0000313" key="12">
    <source>
        <dbReference type="EMBL" id="MDR7298012.1"/>
    </source>
</evidence>
<comment type="subunit">
    <text evidence="2">Homotrimer.</text>
</comment>
<feature type="domain" description="Porin" evidence="11">
    <location>
        <begin position="27"/>
        <end position="403"/>
    </location>
</feature>
<name>A0ABU1ZBL7_9BURK</name>